<keyword evidence="1" id="KW-0175">Coiled coil</keyword>
<protein>
    <recommendedName>
        <fullName evidence="2">Putative T7SS secretion signal domain-containing protein</fullName>
    </recommendedName>
</protein>
<proteinExistence type="predicted"/>
<keyword evidence="4" id="KW-1185">Reference proteome</keyword>
<comment type="caution">
    <text evidence="3">The sequence shown here is derived from an EMBL/GenBank/DDBJ whole genome shotgun (WGS) entry which is preliminary data.</text>
</comment>
<feature type="coiled-coil region" evidence="1">
    <location>
        <begin position="107"/>
        <end position="202"/>
    </location>
</feature>
<name>A0A916X8X2_9ACTN</name>
<dbReference type="SUPFAM" id="SSF140453">
    <property type="entry name" value="EsxAB dimer-like"/>
    <property type="match status" value="1"/>
</dbReference>
<dbReference type="Gene3D" id="1.10.287.1060">
    <property type="entry name" value="ESAT-6-like"/>
    <property type="match status" value="1"/>
</dbReference>
<dbReference type="InterPro" id="IPR036689">
    <property type="entry name" value="ESAT-6-like_sf"/>
</dbReference>
<reference evidence="3" key="2">
    <citation type="submission" date="2020-09" db="EMBL/GenBank/DDBJ databases">
        <authorList>
            <person name="Sun Q."/>
            <person name="Zhou Y."/>
        </authorList>
    </citation>
    <scope>NUCLEOTIDE SEQUENCE</scope>
    <source>
        <strain evidence="3">CGMCC 1.15478</strain>
    </source>
</reference>
<evidence type="ECO:0000313" key="4">
    <source>
        <dbReference type="Proteomes" id="UP000641514"/>
    </source>
</evidence>
<dbReference type="AlphaFoldDB" id="A0A916X8X2"/>
<accession>A0A916X8X2</accession>
<dbReference type="EMBL" id="BMJH01000001">
    <property type="protein sequence ID" value="GGC53097.1"/>
    <property type="molecule type" value="Genomic_DNA"/>
</dbReference>
<organism evidence="3 4">
    <name type="scientific">Hoyosella rhizosphaerae</name>
    <dbReference type="NCBI Taxonomy" id="1755582"/>
    <lineage>
        <taxon>Bacteria</taxon>
        <taxon>Bacillati</taxon>
        <taxon>Actinomycetota</taxon>
        <taxon>Actinomycetes</taxon>
        <taxon>Mycobacteriales</taxon>
        <taxon>Hoyosellaceae</taxon>
        <taxon>Hoyosella</taxon>
    </lineage>
</organism>
<dbReference type="InterPro" id="IPR049082">
    <property type="entry name" value="T7SS_signal"/>
</dbReference>
<evidence type="ECO:0000259" key="2">
    <source>
        <dbReference type="Pfam" id="PF21725"/>
    </source>
</evidence>
<feature type="domain" description="Putative T7SS secretion signal" evidence="2">
    <location>
        <begin position="38"/>
        <end position="207"/>
    </location>
</feature>
<gene>
    <name evidence="3" type="ORF">GCM10011410_01810</name>
</gene>
<reference evidence="3" key="1">
    <citation type="journal article" date="2014" name="Int. J. Syst. Evol. Microbiol.">
        <title>Complete genome sequence of Corynebacterium casei LMG S-19264T (=DSM 44701T), isolated from a smear-ripened cheese.</title>
        <authorList>
            <consortium name="US DOE Joint Genome Institute (JGI-PGF)"/>
            <person name="Walter F."/>
            <person name="Albersmeier A."/>
            <person name="Kalinowski J."/>
            <person name="Ruckert C."/>
        </authorList>
    </citation>
    <scope>NUCLEOTIDE SEQUENCE</scope>
    <source>
        <strain evidence="3">CGMCC 1.15478</strain>
    </source>
</reference>
<dbReference type="Proteomes" id="UP000641514">
    <property type="component" value="Unassembled WGS sequence"/>
</dbReference>
<dbReference type="RefSeq" id="WP_188669782.1">
    <property type="nucleotide sequence ID" value="NZ_BMJH01000001.1"/>
</dbReference>
<dbReference type="Pfam" id="PF21725">
    <property type="entry name" value="T7SS_signal"/>
    <property type="match status" value="1"/>
</dbReference>
<evidence type="ECO:0000313" key="3">
    <source>
        <dbReference type="EMBL" id="GGC53097.1"/>
    </source>
</evidence>
<evidence type="ECO:0000256" key="1">
    <source>
        <dbReference type="SAM" id="Coils"/>
    </source>
</evidence>
<sequence length="397" mass="41954">MTVLSDSFESRLGTMTGFSTISPRTADFSALRFDPAPGSLPDVEALADQFELVARQLDDAHHSLRNIQVGNGTWTGEAANHFATAITEFMPLVGMGAESFTDASRALRDWATLLATFQDKAARLEAEAKAALRVVVAAEANPDLHITVGDLAAVDRHRQARQQLDSANEVLEHIRWQARQLLQEHQRTADDIARRLDAAADKAPDGPRWLERFAQAFHNVLEALLDLGELGWEFIEENAELIGAISAVMGELSSYLGMTAAVLAVMPFGFTQAAAAVIGPAALGLGVAATIGSAVAATAGADNTDWSDVAMNGAGLIPFGQIAGKAAPALGLAGSGAVLSDVVDILHTPVLYHVDAARTGTLHEMNPSPIVHGAERIKNSVLDLGDEISASQESRSN</sequence>